<dbReference type="Proteomes" id="UP001174909">
    <property type="component" value="Unassembled WGS sequence"/>
</dbReference>
<protein>
    <recommendedName>
        <fullName evidence="3">Fibronectin type-III domain-containing protein</fullName>
    </recommendedName>
</protein>
<dbReference type="CDD" id="cd00063">
    <property type="entry name" value="FN3"/>
    <property type="match status" value="1"/>
</dbReference>
<dbReference type="EMBL" id="CASHTH010003539">
    <property type="protein sequence ID" value="CAI8046171.1"/>
    <property type="molecule type" value="Genomic_DNA"/>
</dbReference>
<organism evidence="4 5">
    <name type="scientific">Geodia barretti</name>
    <name type="common">Barrett's horny sponge</name>
    <dbReference type="NCBI Taxonomy" id="519541"/>
    <lineage>
        <taxon>Eukaryota</taxon>
        <taxon>Metazoa</taxon>
        <taxon>Porifera</taxon>
        <taxon>Demospongiae</taxon>
        <taxon>Heteroscleromorpha</taxon>
        <taxon>Tetractinellida</taxon>
        <taxon>Astrophorina</taxon>
        <taxon>Geodiidae</taxon>
        <taxon>Geodia</taxon>
    </lineage>
</organism>
<dbReference type="SUPFAM" id="SSF49265">
    <property type="entry name" value="Fibronectin type III"/>
    <property type="match status" value="1"/>
</dbReference>
<comment type="caution">
    <text evidence="4">The sequence shown here is derived from an EMBL/GenBank/DDBJ whole genome shotgun (WGS) entry which is preliminary data.</text>
</comment>
<feature type="chain" id="PRO_5041243085" description="Fibronectin type-III domain-containing protein" evidence="2">
    <location>
        <begin position="19"/>
        <end position="444"/>
    </location>
</feature>
<feature type="transmembrane region" description="Helical" evidence="1">
    <location>
        <begin position="404"/>
        <end position="431"/>
    </location>
</feature>
<feature type="domain" description="Fibronectin type-III" evidence="3">
    <location>
        <begin position="129"/>
        <end position="224"/>
    </location>
</feature>
<keyword evidence="2" id="KW-0732">Signal</keyword>
<name>A0AA35TET6_GEOBA</name>
<dbReference type="AlphaFoldDB" id="A0AA35TET6"/>
<gene>
    <name evidence="4" type="ORF">GBAR_LOCUS25517</name>
</gene>
<dbReference type="InterPro" id="IPR013783">
    <property type="entry name" value="Ig-like_fold"/>
</dbReference>
<keyword evidence="1" id="KW-0812">Transmembrane</keyword>
<feature type="signal peptide" evidence="2">
    <location>
        <begin position="1"/>
        <end position="18"/>
    </location>
</feature>
<accession>A0AA35TET6</accession>
<dbReference type="Gene3D" id="2.60.40.10">
    <property type="entry name" value="Immunoglobulins"/>
    <property type="match status" value="1"/>
</dbReference>
<sequence length="444" mass="47691">MAVSMVFVFLSLVYTAESVTMEPATDTVVAANSPNNVSYTCQSEEEMRLIFVVNGIQVWSEDQRDDLAAIGVWTETVTASHLTIAMTAEGREEQERLSVSCMTYTNSFGRIGPGDTSDTFLDNKLCPGEVESLQLVYYSQSQLRLQWSRPTDLHPHIPINYTVTMVNALTGDIEETFYTNETDVLVSQRESGGCEVYNFTVVGSNEAGTGPPCTITQNIPLSPSVREIEESQTLEGVTLFGGNRVNVSLSFRPAQVCNPQYPVLKYTLDISGIATLFLNANTSDVVRASVVVYEQSVSVGCRLAAGSSAHCLVVFTRFSDGGTENFTATSPTTQCPELTQTRGAYVEEALVYAVISGKPLIQPFNATVNDAVKGGYKISCKLKNSTKSNISESGSPSSLSGGKLAAAITVPVVIAIIGVVLGVAAVIIYFIRKGEKGTDSTDFG</sequence>
<evidence type="ECO:0000256" key="1">
    <source>
        <dbReference type="SAM" id="Phobius"/>
    </source>
</evidence>
<dbReference type="InterPro" id="IPR003961">
    <property type="entry name" value="FN3_dom"/>
</dbReference>
<proteinExistence type="predicted"/>
<evidence type="ECO:0000313" key="5">
    <source>
        <dbReference type="Proteomes" id="UP001174909"/>
    </source>
</evidence>
<dbReference type="PROSITE" id="PS50853">
    <property type="entry name" value="FN3"/>
    <property type="match status" value="1"/>
</dbReference>
<evidence type="ECO:0000256" key="2">
    <source>
        <dbReference type="SAM" id="SignalP"/>
    </source>
</evidence>
<keyword evidence="1" id="KW-1133">Transmembrane helix</keyword>
<reference evidence="4" key="1">
    <citation type="submission" date="2023-03" db="EMBL/GenBank/DDBJ databases">
        <authorList>
            <person name="Steffen K."/>
            <person name="Cardenas P."/>
        </authorList>
    </citation>
    <scope>NUCLEOTIDE SEQUENCE</scope>
</reference>
<evidence type="ECO:0000313" key="4">
    <source>
        <dbReference type="EMBL" id="CAI8046171.1"/>
    </source>
</evidence>
<keyword evidence="1" id="KW-0472">Membrane</keyword>
<dbReference type="InterPro" id="IPR036116">
    <property type="entry name" value="FN3_sf"/>
</dbReference>
<evidence type="ECO:0000259" key="3">
    <source>
        <dbReference type="PROSITE" id="PS50853"/>
    </source>
</evidence>
<keyword evidence="5" id="KW-1185">Reference proteome</keyword>